<reference evidence="4" key="2">
    <citation type="journal article" date="2022" name="Hortic Res">
        <title>The genome of Dioscorea zingiberensis sheds light on the biosynthesis, origin and evolution of the medicinally important diosgenin saponins.</title>
        <authorList>
            <person name="Li Y."/>
            <person name="Tan C."/>
            <person name="Li Z."/>
            <person name="Guo J."/>
            <person name="Li S."/>
            <person name="Chen X."/>
            <person name="Wang C."/>
            <person name="Dai X."/>
            <person name="Yang H."/>
            <person name="Song W."/>
            <person name="Hou L."/>
            <person name="Xu J."/>
            <person name="Tong Z."/>
            <person name="Xu A."/>
            <person name="Yuan X."/>
            <person name="Wang W."/>
            <person name="Yang Q."/>
            <person name="Chen L."/>
            <person name="Sun Z."/>
            <person name="Wang K."/>
            <person name="Pan B."/>
            <person name="Chen J."/>
            <person name="Bao Y."/>
            <person name="Liu F."/>
            <person name="Qi X."/>
            <person name="Gang D.R."/>
            <person name="Wen J."/>
            <person name="Li J."/>
        </authorList>
    </citation>
    <scope>NUCLEOTIDE SEQUENCE</scope>
    <source>
        <strain evidence="4">Dzin_1.0</strain>
    </source>
</reference>
<feature type="compositionally biased region" description="Polar residues" evidence="2">
    <location>
        <begin position="272"/>
        <end position="283"/>
    </location>
</feature>
<dbReference type="PROSITE" id="PS51742">
    <property type="entry name" value="PPC"/>
    <property type="match status" value="1"/>
</dbReference>
<evidence type="ECO:0000256" key="2">
    <source>
        <dbReference type="SAM" id="MobiDB-lite"/>
    </source>
</evidence>
<keyword evidence="5" id="KW-1185">Reference proteome</keyword>
<dbReference type="PANTHER" id="PTHR31500:SF9">
    <property type="entry name" value="AT-HOOK MOTIF NUCLEAR-LOCALIZED PROTEIN 9"/>
    <property type="match status" value="1"/>
</dbReference>
<comment type="subcellular location">
    <subcellularLocation>
        <location evidence="1">Nucleus</location>
    </subcellularLocation>
</comment>
<feature type="compositionally biased region" description="Polar residues" evidence="2">
    <location>
        <begin position="251"/>
        <end position="265"/>
    </location>
</feature>
<reference evidence="4" key="1">
    <citation type="submission" date="2021-03" db="EMBL/GenBank/DDBJ databases">
        <authorList>
            <person name="Li Z."/>
            <person name="Yang C."/>
        </authorList>
    </citation>
    <scope>NUCLEOTIDE SEQUENCE</scope>
    <source>
        <strain evidence="4">Dzin_1.0</strain>
        <tissue evidence="4">Leaf</tissue>
    </source>
</reference>
<keyword evidence="1" id="KW-0238">DNA-binding</keyword>
<organism evidence="4 5">
    <name type="scientific">Dioscorea zingiberensis</name>
    <dbReference type="NCBI Taxonomy" id="325984"/>
    <lineage>
        <taxon>Eukaryota</taxon>
        <taxon>Viridiplantae</taxon>
        <taxon>Streptophyta</taxon>
        <taxon>Embryophyta</taxon>
        <taxon>Tracheophyta</taxon>
        <taxon>Spermatophyta</taxon>
        <taxon>Magnoliopsida</taxon>
        <taxon>Liliopsida</taxon>
        <taxon>Dioscoreales</taxon>
        <taxon>Dioscoreaceae</taxon>
        <taxon>Dioscorea</taxon>
    </lineage>
</organism>
<dbReference type="Gene3D" id="3.30.1330.80">
    <property type="entry name" value="Hypothetical protein, similar to alpha- acetolactate decarboxylase, domain 2"/>
    <property type="match status" value="1"/>
</dbReference>
<feature type="compositionally biased region" description="Basic residues" evidence="2">
    <location>
        <begin position="41"/>
        <end position="51"/>
    </location>
</feature>
<feature type="region of interest" description="Disordered" evidence="2">
    <location>
        <begin position="228"/>
        <end position="283"/>
    </location>
</feature>
<dbReference type="Pfam" id="PF03479">
    <property type="entry name" value="PCC"/>
    <property type="match status" value="1"/>
</dbReference>
<keyword evidence="1" id="KW-0805">Transcription regulation</keyword>
<feature type="compositionally biased region" description="Acidic residues" evidence="2">
    <location>
        <begin position="239"/>
        <end position="250"/>
    </location>
</feature>
<feature type="region of interest" description="Disordered" evidence="2">
    <location>
        <begin position="1"/>
        <end position="83"/>
    </location>
</feature>
<comment type="caution">
    <text evidence="4">The sequence shown here is derived from an EMBL/GenBank/DDBJ whole genome shotgun (WGS) entry which is preliminary data.</text>
</comment>
<evidence type="ECO:0000259" key="3">
    <source>
        <dbReference type="PROSITE" id="PS51742"/>
    </source>
</evidence>
<dbReference type="InterPro" id="IPR039605">
    <property type="entry name" value="AHL"/>
</dbReference>
<comment type="domain">
    <text evidence="1">The PPC domain mediates interactions between AHL proteins.</text>
</comment>
<protein>
    <recommendedName>
        <fullName evidence="1">AT-hook motif nuclear-localized protein</fullName>
    </recommendedName>
</protein>
<evidence type="ECO:0000313" key="5">
    <source>
        <dbReference type="Proteomes" id="UP001085076"/>
    </source>
</evidence>
<dbReference type="EMBL" id="JAGGNH010000007">
    <property type="protein sequence ID" value="KAJ0966681.1"/>
    <property type="molecule type" value="Genomic_DNA"/>
</dbReference>
<dbReference type="GO" id="GO:0003680">
    <property type="term" value="F:minor groove of adenine-thymine-rich DNA binding"/>
    <property type="evidence" value="ECO:0007669"/>
    <property type="project" value="UniProtKB-UniRule"/>
</dbReference>
<dbReference type="CDD" id="cd11378">
    <property type="entry name" value="DUF296"/>
    <property type="match status" value="1"/>
</dbReference>
<dbReference type="SUPFAM" id="SSF117856">
    <property type="entry name" value="AF0104/ALDC/Ptd012-like"/>
    <property type="match status" value="1"/>
</dbReference>
<dbReference type="Proteomes" id="UP001085076">
    <property type="component" value="Miscellaneous, Linkage group lg07"/>
</dbReference>
<feature type="compositionally biased region" description="Polar residues" evidence="2">
    <location>
        <begin position="228"/>
        <end position="238"/>
    </location>
</feature>
<proteinExistence type="predicted"/>
<dbReference type="PANTHER" id="PTHR31500">
    <property type="entry name" value="AT-HOOK MOTIF NUCLEAR-LOCALIZED PROTEIN 9"/>
    <property type="match status" value="1"/>
</dbReference>
<dbReference type="InterPro" id="IPR005175">
    <property type="entry name" value="PPC_dom"/>
</dbReference>
<evidence type="ECO:0000313" key="4">
    <source>
        <dbReference type="EMBL" id="KAJ0966681.1"/>
    </source>
</evidence>
<feature type="domain" description="PPC" evidence="3">
    <location>
        <begin position="97"/>
        <end position="237"/>
    </location>
</feature>
<keyword evidence="1" id="KW-0539">Nucleus</keyword>
<comment type="function">
    <text evidence="1">Transcription factor that specifically binds AT-rich DNA sequences related to the nuclear matrix attachment regions (MARs).</text>
</comment>
<accession>A0A9D5C558</accession>
<name>A0A9D5C558_9LILI</name>
<dbReference type="GO" id="GO:0005634">
    <property type="term" value="C:nucleus"/>
    <property type="evidence" value="ECO:0007669"/>
    <property type="project" value="UniProtKB-SubCell"/>
</dbReference>
<sequence length="283" mass="29773">MEGKVDLAGDGSYYVHQRGMPVSPQGSNPDAEAAGSDRGGARRRKRGRPRKYGPDGLSSFPAATAAAPKRGRGRPPGTGRRQQMGFLGHLIPAPADRMSLNAHMMIIDAGEDITGKIISFAEEGPKPICVLSANGTVSTVTLRQPLASSGMVTYEGRFEIINLTGSLMLTETAQSPNRIEGFNISLANTDGRIIGGVVSGMTIAATPVQVVLGIFGYSCNLVKNDNTQVNPGSGSGTESEPETADAENPDAETSTMPGQSKNSSMLVGEWPNQRQMNSKNARV</sequence>
<evidence type="ECO:0000256" key="1">
    <source>
        <dbReference type="RuleBase" id="RU367031"/>
    </source>
</evidence>
<dbReference type="OrthoDB" id="2014829at2759"/>
<dbReference type="AlphaFoldDB" id="A0A9D5C558"/>
<gene>
    <name evidence="4" type="ORF">J5N97_023598</name>
</gene>
<keyword evidence="1" id="KW-0804">Transcription</keyword>